<accession>A0A399RB28</accession>
<comment type="caution">
    <text evidence="2">The sequence shown here is derived from an EMBL/GenBank/DDBJ whole genome shotgun (WGS) entry which is preliminary data.</text>
</comment>
<reference evidence="2 3" key="1">
    <citation type="submission" date="2018-08" db="EMBL/GenBank/DDBJ databases">
        <title>Henriciella mobilis sp. nov., isolated from seawater.</title>
        <authorList>
            <person name="Cheng H."/>
            <person name="Wu Y.-H."/>
            <person name="Xu X.-W."/>
            <person name="Guo L.-L."/>
        </authorList>
    </citation>
    <scope>NUCLEOTIDE SEQUENCE [LARGE SCALE GENOMIC DNA]</scope>
    <source>
        <strain evidence="2 3">CCUG67844</strain>
    </source>
</reference>
<keyword evidence="1" id="KW-1133">Transmembrane helix</keyword>
<dbReference type="AlphaFoldDB" id="A0A399RB28"/>
<keyword evidence="1" id="KW-0472">Membrane</keyword>
<keyword evidence="1" id="KW-0812">Transmembrane</keyword>
<keyword evidence="3" id="KW-1185">Reference proteome</keyword>
<organism evidence="2 3">
    <name type="scientific">Henriciella algicola</name>
    <dbReference type="NCBI Taxonomy" id="1608422"/>
    <lineage>
        <taxon>Bacteria</taxon>
        <taxon>Pseudomonadati</taxon>
        <taxon>Pseudomonadota</taxon>
        <taxon>Alphaproteobacteria</taxon>
        <taxon>Hyphomonadales</taxon>
        <taxon>Hyphomonadaceae</taxon>
        <taxon>Henriciella</taxon>
    </lineage>
</organism>
<dbReference type="Proteomes" id="UP000265845">
    <property type="component" value="Unassembled WGS sequence"/>
</dbReference>
<evidence type="ECO:0000256" key="1">
    <source>
        <dbReference type="SAM" id="Phobius"/>
    </source>
</evidence>
<evidence type="ECO:0000313" key="2">
    <source>
        <dbReference type="EMBL" id="RIJ27641.1"/>
    </source>
</evidence>
<sequence>MILRRLSRYVAEQNWIAVAIEFVLIVLGIYLGLWLGNLNEDQQDRELYGEAFGRVIVELENNLAGIEAEQETIREHLPVVQLALGDLRACRTGPAAEANVQAALAPIEWDIEFILDTHALDQLIANEAFLPYQDADTRETLMSLISYIDQLQRYSIEMNDKLQSDPLSTLHIAAPGELSYASPDELIAELESGDVAGSSIWRETELIVPLEEACQDKAFLMEFYAWEVSAYWHAAAAHSLAETIREGLATLRDGRTGAETEGAAQ</sequence>
<dbReference type="EMBL" id="QWGA01000008">
    <property type="protein sequence ID" value="RIJ27641.1"/>
    <property type="molecule type" value="Genomic_DNA"/>
</dbReference>
<name>A0A399RB28_9PROT</name>
<feature type="transmembrane region" description="Helical" evidence="1">
    <location>
        <begin position="15"/>
        <end position="35"/>
    </location>
</feature>
<gene>
    <name evidence="2" type="ORF">D1222_14750</name>
</gene>
<proteinExistence type="predicted"/>
<dbReference type="OrthoDB" id="7562173at2"/>
<evidence type="ECO:0000313" key="3">
    <source>
        <dbReference type="Proteomes" id="UP000265845"/>
    </source>
</evidence>
<dbReference type="RefSeq" id="WP_119455018.1">
    <property type="nucleotide sequence ID" value="NZ_QWGA01000008.1"/>
</dbReference>
<protein>
    <submittedName>
        <fullName evidence="2">Uncharacterized protein</fullName>
    </submittedName>
</protein>